<dbReference type="EMBL" id="JBJHZY010000001">
    <property type="protein sequence ID" value="MFL0266988.1"/>
    <property type="molecule type" value="Genomic_DNA"/>
</dbReference>
<comment type="caution">
    <text evidence="1">The sequence shown here is derived from an EMBL/GenBank/DDBJ whole genome shotgun (WGS) entry which is preliminary data.</text>
</comment>
<reference evidence="1 2" key="1">
    <citation type="submission" date="2024-11" db="EMBL/GenBank/DDBJ databases">
        <authorList>
            <person name="Heng Y.C."/>
            <person name="Lim A.C.H."/>
            <person name="Lee J.K.Y."/>
            <person name="Kittelmann S."/>
        </authorList>
    </citation>
    <scope>NUCLEOTIDE SEQUENCE [LARGE SCALE GENOMIC DNA]</scope>
    <source>
        <strain evidence="1 2">WILCCON 0202</strain>
    </source>
</reference>
<evidence type="ECO:0000313" key="2">
    <source>
        <dbReference type="Proteomes" id="UP001623661"/>
    </source>
</evidence>
<accession>A0ABW8TPB9</accession>
<name>A0ABW8TPB9_9CLOT</name>
<organism evidence="1 2">
    <name type="scientific">Candidatus Clostridium radicumherbarum</name>
    <dbReference type="NCBI Taxonomy" id="3381662"/>
    <lineage>
        <taxon>Bacteria</taxon>
        <taxon>Bacillati</taxon>
        <taxon>Bacillota</taxon>
        <taxon>Clostridia</taxon>
        <taxon>Eubacteriales</taxon>
        <taxon>Clostridiaceae</taxon>
        <taxon>Clostridium</taxon>
    </lineage>
</organism>
<dbReference type="RefSeq" id="WP_406763601.1">
    <property type="nucleotide sequence ID" value="NZ_JBJHZY010000001.1"/>
</dbReference>
<keyword evidence="2" id="KW-1185">Reference proteome</keyword>
<sequence length="204" mass="24002">MSKIVSPEVQQFINKNLNDEFFKNNVPSEVSAYKIIDITASVDGMDEQIYRNVPKEKKFEIKAENKVAEEEQDIDKLYNMLRKGLNPSTVSIITIKLIKHKEEIIPRMLENIKNSANESFVEAAARIFIKTDYNYSKEVSEILPDIKYPYTQAVFCYVLGKIGKEEHIETLYNYFNIFKRNYANETYYEGPLVGIYEMKRRYEF</sequence>
<evidence type="ECO:0000313" key="1">
    <source>
        <dbReference type="EMBL" id="MFL0266988.1"/>
    </source>
</evidence>
<proteinExistence type="predicted"/>
<gene>
    <name evidence="1" type="ORF">ACJDUH_02645</name>
</gene>
<dbReference type="Proteomes" id="UP001623661">
    <property type="component" value="Unassembled WGS sequence"/>
</dbReference>
<protein>
    <submittedName>
        <fullName evidence="1">Uncharacterized protein</fullName>
    </submittedName>
</protein>